<feature type="chain" id="PRO_5043923474" description="Exostosin GT47 domain-containing protein" evidence="6">
    <location>
        <begin position="27"/>
        <end position="369"/>
    </location>
</feature>
<evidence type="ECO:0000259" key="7">
    <source>
        <dbReference type="Pfam" id="PF03016"/>
    </source>
</evidence>
<dbReference type="EMBL" id="JBDFQZ010000010">
    <property type="protein sequence ID" value="KAK9683353.1"/>
    <property type="molecule type" value="Genomic_DNA"/>
</dbReference>
<evidence type="ECO:0000256" key="5">
    <source>
        <dbReference type="ARBA" id="ARBA00023034"/>
    </source>
</evidence>
<dbReference type="Proteomes" id="UP001443914">
    <property type="component" value="Unassembled WGS sequence"/>
</dbReference>
<protein>
    <recommendedName>
        <fullName evidence="7">Exostosin GT47 domain-containing protein</fullName>
    </recommendedName>
</protein>
<keyword evidence="3" id="KW-0328">Glycosyltransferase</keyword>
<gene>
    <name evidence="8" type="ORF">RND81_10G134300</name>
</gene>
<keyword evidence="3" id="KW-0808">Transferase</keyword>
<accession>A0AAW1I2W1</accession>
<evidence type="ECO:0000256" key="4">
    <source>
        <dbReference type="ARBA" id="ARBA00022968"/>
    </source>
</evidence>
<organism evidence="8 9">
    <name type="scientific">Saponaria officinalis</name>
    <name type="common">Common soapwort</name>
    <name type="synonym">Lychnis saponaria</name>
    <dbReference type="NCBI Taxonomy" id="3572"/>
    <lineage>
        <taxon>Eukaryota</taxon>
        <taxon>Viridiplantae</taxon>
        <taxon>Streptophyta</taxon>
        <taxon>Embryophyta</taxon>
        <taxon>Tracheophyta</taxon>
        <taxon>Spermatophyta</taxon>
        <taxon>Magnoliopsida</taxon>
        <taxon>eudicotyledons</taxon>
        <taxon>Gunneridae</taxon>
        <taxon>Pentapetalae</taxon>
        <taxon>Caryophyllales</taxon>
        <taxon>Caryophyllaceae</taxon>
        <taxon>Caryophylleae</taxon>
        <taxon>Saponaria</taxon>
    </lineage>
</organism>
<evidence type="ECO:0000256" key="6">
    <source>
        <dbReference type="SAM" id="SignalP"/>
    </source>
</evidence>
<feature type="signal peptide" evidence="6">
    <location>
        <begin position="1"/>
        <end position="26"/>
    </location>
</feature>
<evidence type="ECO:0000313" key="9">
    <source>
        <dbReference type="Proteomes" id="UP001443914"/>
    </source>
</evidence>
<keyword evidence="4" id="KW-0812">Transmembrane</keyword>
<evidence type="ECO:0000256" key="1">
    <source>
        <dbReference type="ARBA" id="ARBA00004323"/>
    </source>
</evidence>
<dbReference type="GO" id="GO:0000139">
    <property type="term" value="C:Golgi membrane"/>
    <property type="evidence" value="ECO:0007669"/>
    <property type="project" value="UniProtKB-SubCell"/>
</dbReference>
<keyword evidence="4" id="KW-0735">Signal-anchor</keyword>
<name>A0AAW1I2W1_SAPOF</name>
<dbReference type="Pfam" id="PF03016">
    <property type="entry name" value="Exostosin_GT47"/>
    <property type="match status" value="1"/>
</dbReference>
<comment type="similarity">
    <text evidence="2">Belongs to the glycosyltransferase 47 family.</text>
</comment>
<keyword evidence="6" id="KW-0732">Signal</keyword>
<keyword evidence="9" id="KW-1185">Reference proteome</keyword>
<evidence type="ECO:0000313" key="8">
    <source>
        <dbReference type="EMBL" id="KAK9683353.1"/>
    </source>
</evidence>
<evidence type="ECO:0000256" key="2">
    <source>
        <dbReference type="ARBA" id="ARBA00010271"/>
    </source>
</evidence>
<dbReference type="PANTHER" id="PTHR11062">
    <property type="entry name" value="EXOSTOSIN HEPARAN SULFATE GLYCOSYLTRANSFERASE -RELATED"/>
    <property type="match status" value="1"/>
</dbReference>
<dbReference type="InterPro" id="IPR040911">
    <property type="entry name" value="Exostosin_GT47"/>
</dbReference>
<dbReference type="InterPro" id="IPR004263">
    <property type="entry name" value="Exostosin"/>
</dbReference>
<comment type="subcellular location">
    <subcellularLocation>
        <location evidence="1">Golgi apparatus membrane</location>
        <topology evidence="1">Single-pass type II membrane protein</topology>
    </subcellularLocation>
</comment>
<dbReference type="GO" id="GO:0016757">
    <property type="term" value="F:glycosyltransferase activity"/>
    <property type="evidence" value="ECO:0007669"/>
    <property type="project" value="UniProtKB-KW"/>
</dbReference>
<sequence length="369" mass="41414">MTATIATITGSISYLLFLVLLTTTSATTYDPYFSKTTLFSDYSKMLSNLKIFIYPPPPLNTTTTTINFSDEMIPNPLSLFHTSLLNSPYLTRHPTHATLFFLPFPPLSTRSLARHIQHIRTAYPFWNRSLGADHFYLTRHGVGPASTRNVVELVKNAVQISTFPSPAREFIPHKDLTLPPYFPPLTSPHAPLTPVPPTRYLGYATSAKTFPTLENDDDFLIESATSDDDVYLENIKQSKFCLFNYADVAGMNKLGAALAHGCVPVVISDRPIQDFPLMDIIRWSEIAMFVGPNMGIDEIKRVLKGACEEGGGYERMRGLGVEAAHHMMWNVELEKGEPLDAFEMVIYQLWLRRHSIRYATWDGGATQST</sequence>
<feature type="domain" description="Exostosin GT47" evidence="7">
    <location>
        <begin position="47"/>
        <end position="292"/>
    </location>
</feature>
<dbReference type="PANTHER" id="PTHR11062:SF253">
    <property type="entry name" value="EXOSTOSIN GT47 DOMAIN-CONTAINING PROTEIN"/>
    <property type="match status" value="1"/>
</dbReference>
<dbReference type="AlphaFoldDB" id="A0AAW1I2W1"/>
<evidence type="ECO:0000256" key="3">
    <source>
        <dbReference type="ARBA" id="ARBA00022676"/>
    </source>
</evidence>
<comment type="caution">
    <text evidence="8">The sequence shown here is derived from an EMBL/GenBank/DDBJ whole genome shotgun (WGS) entry which is preliminary data.</text>
</comment>
<keyword evidence="5" id="KW-0333">Golgi apparatus</keyword>
<reference evidence="8" key="1">
    <citation type="submission" date="2024-03" db="EMBL/GenBank/DDBJ databases">
        <title>WGS assembly of Saponaria officinalis var. Norfolk2.</title>
        <authorList>
            <person name="Jenkins J."/>
            <person name="Shu S."/>
            <person name="Grimwood J."/>
            <person name="Barry K."/>
            <person name="Goodstein D."/>
            <person name="Schmutz J."/>
            <person name="Leebens-Mack J."/>
            <person name="Osbourn A."/>
        </authorList>
    </citation>
    <scope>NUCLEOTIDE SEQUENCE [LARGE SCALE GENOMIC DNA]</scope>
    <source>
        <strain evidence="8">JIC</strain>
    </source>
</reference>
<proteinExistence type="inferred from homology"/>